<dbReference type="SMART" id="SM00034">
    <property type="entry name" value="CLECT"/>
    <property type="match status" value="2"/>
</dbReference>
<feature type="signal peptide" evidence="1">
    <location>
        <begin position="1"/>
        <end position="19"/>
    </location>
</feature>
<reference evidence="3" key="2">
    <citation type="submission" date="2025-08" db="UniProtKB">
        <authorList>
            <consortium name="Ensembl"/>
        </authorList>
    </citation>
    <scope>IDENTIFICATION</scope>
    <source>
        <strain evidence="3">Guanapo</strain>
    </source>
</reference>
<dbReference type="Ensembl" id="ENSPRET00000017424.1">
    <property type="protein sequence ID" value="ENSPREP00000017240.1"/>
    <property type="gene ID" value="ENSPREG00000011660.1"/>
</dbReference>
<feature type="chain" id="PRO_5018064097" description="C-type lectin domain-containing protein" evidence="1">
    <location>
        <begin position="20"/>
        <end position="243"/>
    </location>
</feature>
<keyword evidence="4" id="KW-1185">Reference proteome</keyword>
<evidence type="ECO:0000313" key="3">
    <source>
        <dbReference type="Ensembl" id="ENSPREP00000017240.1"/>
    </source>
</evidence>
<feature type="domain" description="C-type lectin" evidence="2">
    <location>
        <begin position="127"/>
        <end position="240"/>
    </location>
</feature>
<dbReference type="InterPro" id="IPR016186">
    <property type="entry name" value="C-type_lectin-like/link_sf"/>
</dbReference>
<reference evidence="3" key="3">
    <citation type="submission" date="2025-09" db="UniProtKB">
        <authorList>
            <consortium name="Ensembl"/>
        </authorList>
    </citation>
    <scope>IDENTIFICATION</scope>
    <source>
        <strain evidence="3">Guanapo</strain>
    </source>
</reference>
<name>A0A3P9P5Y9_POERE</name>
<dbReference type="SUPFAM" id="SSF56436">
    <property type="entry name" value="C-type lectin-like"/>
    <property type="match status" value="2"/>
</dbReference>
<sequence>MMNILIFVPLMLVLHFICGNQPRLRDGNITFHTQSKTWAKAQTYCRTHHTDLITIRKETADLPSNYHGWIGLHREWTVHEEWRWSRGDEKLTFSKLSDDSSAENCVYLNNNNDWIKDQCDHEKSFICYDERLVLVEENKTWEEALEHCRTMKKMKNYTLATLKTTDDHDFARKKAQQATTEEVWTGLRYLGDQWFWVGGEPVQYQNIPSCPDERCGVLEKNSKSSFGIRDCNERRNFFCYLKP</sequence>
<organism evidence="3 4">
    <name type="scientific">Poecilia reticulata</name>
    <name type="common">Guppy</name>
    <name type="synonym">Acanthophacelus reticulatus</name>
    <dbReference type="NCBI Taxonomy" id="8081"/>
    <lineage>
        <taxon>Eukaryota</taxon>
        <taxon>Metazoa</taxon>
        <taxon>Chordata</taxon>
        <taxon>Craniata</taxon>
        <taxon>Vertebrata</taxon>
        <taxon>Euteleostomi</taxon>
        <taxon>Actinopterygii</taxon>
        <taxon>Neopterygii</taxon>
        <taxon>Teleostei</taxon>
        <taxon>Neoteleostei</taxon>
        <taxon>Acanthomorphata</taxon>
        <taxon>Ovalentaria</taxon>
        <taxon>Atherinomorphae</taxon>
        <taxon>Cyprinodontiformes</taxon>
        <taxon>Poeciliidae</taxon>
        <taxon>Poeciliinae</taxon>
        <taxon>Poecilia</taxon>
    </lineage>
</organism>
<dbReference type="AlphaFoldDB" id="A0A3P9P5Y9"/>
<dbReference type="InterPro" id="IPR016187">
    <property type="entry name" value="CTDL_fold"/>
</dbReference>
<accession>A0A3P9P5Y9</accession>
<dbReference type="Proteomes" id="UP000242638">
    <property type="component" value="Unassembled WGS sequence"/>
</dbReference>
<evidence type="ECO:0000313" key="4">
    <source>
        <dbReference type="Proteomes" id="UP000242638"/>
    </source>
</evidence>
<evidence type="ECO:0000259" key="2">
    <source>
        <dbReference type="PROSITE" id="PS50041"/>
    </source>
</evidence>
<proteinExistence type="predicted"/>
<protein>
    <recommendedName>
        <fullName evidence="2">C-type lectin domain-containing protein</fullName>
    </recommendedName>
</protein>
<dbReference type="CDD" id="cd00037">
    <property type="entry name" value="CLECT"/>
    <property type="match status" value="1"/>
</dbReference>
<feature type="domain" description="C-type lectin" evidence="2">
    <location>
        <begin position="31"/>
        <end position="128"/>
    </location>
</feature>
<dbReference type="OMA" id="WDGAPEE"/>
<dbReference type="Gene3D" id="3.10.100.10">
    <property type="entry name" value="Mannose-Binding Protein A, subunit A"/>
    <property type="match status" value="2"/>
</dbReference>
<dbReference type="PANTHER" id="PTHR45784">
    <property type="entry name" value="C-TYPE LECTIN DOMAIN FAMILY 20 MEMBER A-RELATED"/>
    <property type="match status" value="1"/>
</dbReference>
<dbReference type="InterPro" id="IPR001304">
    <property type="entry name" value="C-type_lectin-like"/>
</dbReference>
<dbReference type="GeneTree" id="ENSGT00940000163460"/>
<dbReference type="PANTHER" id="PTHR45784:SF8">
    <property type="entry name" value="C-TYPE MANNOSE RECEPTOR 2-RELATED"/>
    <property type="match status" value="1"/>
</dbReference>
<reference evidence="4" key="1">
    <citation type="submission" date="2013-11" db="EMBL/GenBank/DDBJ databases">
        <title>The genomic landscape of the Guanapo guppy.</title>
        <authorList>
            <person name="Kuenstner A."/>
            <person name="Dreyer C."/>
        </authorList>
    </citation>
    <scope>NUCLEOTIDE SEQUENCE</scope>
    <source>
        <strain evidence="4">Guanapo</strain>
    </source>
</reference>
<evidence type="ECO:0000256" key="1">
    <source>
        <dbReference type="SAM" id="SignalP"/>
    </source>
</evidence>
<keyword evidence="1" id="KW-0732">Signal</keyword>
<dbReference type="Pfam" id="PF00059">
    <property type="entry name" value="Lectin_C"/>
    <property type="match status" value="2"/>
</dbReference>
<dbReference type="PROSITE" id="PS50041">
    <property type="entry name" value="C_TYPE_LECTIN_2"/>
    <property type="match status" value="2"/>
</dbReference>